<dbReference type="PANTHER" id="PTHR11076:SF34">
    <property type="entry name" value="PROTEIN UMUC"/>
    <property type="match status" value="1"/>
</dbReference>
<dbReference type="Pfam" id="PF00817">
    <property type="entry name" value="IMS"/>
    <property type="match status" value="1"/>
</dbReference>
<protein>
    <submittedName>
        <fullName evidence="7">DNA polymerase V</fullName>
    </submittedName>
</protein>
<sequence length="439" mass="49602">MSIQQAGSSRRNKWVALVDGTNFFVSCERAFSPRLHGRPVGVMSNNDGCIIARSDELKALGVPMGAPVHKIQHLIRRHRIALLSSNFTLYADMNRRLNDILSCFSDRVEPYSVDESFVELSGFFTDGLLEQGRQIEQAIAQQAHLPVGVGIAQTRTLAKLANSQAKLKRQGPKVSVLDADADSTCQLLEATPVEEVWGVGKRLAERLRRLGIDNAWQLREAPEAMLRKRFSVTLARIQMELKGQPCHDGSGKETAKKQLRVSRSFGRASDNQQEVLDALRHHVQRAAEKLREQKSLVKTFSIFLRTNPFRSDRPQHSDTLLYQFDQPTADTTEMLEAARKLLRRLWREGYHYHKAGVLLMELVDASPAQLSVLETSETQNQRLKRERLMQVMDRVNLSQGRGSVTLGVGMKEAGWKARQEKRSPAYTTSWQELPKVVAR</sequence>
<dbReference type="AlphaFoldDB" id="A0A1I1ERD8"/>
<dbReference type="InterPro" id="IPR043502">
    <property type="entry name" value="DNA/RNA_pol_sf"/>
</dbReference>
<dbReference type="CDD" id="cd01700">
    <property type="entry name" value="PolY_Pol_V_umuC"/>
    <property type="match status" value="1"/>
</dbReference>
<dbReference type="Pfam" id="PF11798">
    <property type="entry name" value="IMS_HHH"/>
    <property type="match status" value="1"/>
</dbReference>
<organism evidence="7 8">
    <name type="scientific">Marinospirillum celere</name>
    <dbReference type="NCBI Taxonomy" id="1122252"/>
    <lineage>
        <taxon>Bacteria</taxon>
        <taxon>Pseudomonadati</taxon>
        <taxon>Pseudomonadota</taxon>
        <taxon>Gammaproteobacteria</taxon>
        <taxon>Oceanospirillales</taxon>
        <taxon>Oceanospirillaceae</taxon>
        <taxon>Marinospirillum</taxon>
    </lineage>
</organism>
<dbReference type="EMBL" id="FOLH01000001">
    <property type="protein sequence ID" value="SFB89651.1"/>
    <property type="molecule type" value="Genomic_DNA"/>
</dbReference>
<dbReference type="PROSITE" id="PS50173">
    <property type="entry name" value="UMUC"/>
    <property type="match status" value="1"/>
</dbReference>
<dbReference type="Gene3D" id="3.30.70.270">
    <property type="match status" value="1"/>
</dbReference>
<keyword evidence="5" id="KW-0742">SOS response</keyword>
<dbReference type="SUPFAM" id="SSF56672">
    <property type="entry name" value="DNA/RNA polymerases"/>
    <property type="match status" value="1"/>
</dbReference>
<dbReference type="Gene3D" id="3.40.1170.60">
    <property type="match status" value="1"/>
</dbReference>
<dbReference type="Proteomes" id="UP000199058">
    <property type="component" value="Unassembled WGS sequence"/>
</dbReference>
<gene>
    <name evidence="7" type="ORF">SAMN05660443_0794</name>
</gene>
<keyword evidence="8" id="KW-1185">Reference proteome</keyword>
<keyword evidence="4" id="KW-0234">DNA repair</keyword>
<dbReference type="InterPro" id="IPR025188">
    <property type="entry name" value="DUF4113"/>
</dbReference>
<evidence type="ECO:0000256" key="1">
    <source>
        <dbReference type="ARBA" id="ARBA00010945"/>
    </source>
</evidence>
<evidence type="ECO:0000259" key="6">
    <source>
        <dbReference type="PROSITE" id="PS50173"/>
    </source>
</evidence>
<dbReference type="STRING" id="1122252.SAMN05660443_0794"/>
<dbReference type="InterPro" id="IPR001126">
    <property type="entry name" value="UmuC"/>
</dbReference>
<dbReference type="GO" id="GO:0006281">
    <property type="term" value="P:DNA repair"/>
    <property type="evidence" value="ECO:0007669"/>
    <property type="project" value="UniProtKB-KW"/>
</dbReference>
<evidence type="ECO:0000256" key="2">
    <source>
        <dbReference type="ARBA" id="ARBA00022763"/>
    </source>
</evidence>
<dbReference type="OrthoDB" id="9808813at2"/>
<evidence type="ECO:0000256" key="3">
    <source>
        <dbReference type="ARBA" id="ARBA00023199"/>
    </source>
</evidence>
<dbReference type="GO" id="GO:0009432">
    <property type="term" value="P:SOS response"/>
    <property type="evidence" value="ECO:0007669"/>
    <property type="project" value="UniProtKB-KW"/>
</dbReference>
<dbReference type="SUPFAM" id="SSF100879">
    <property type="entry name" value="Lesion bypass DNA polymerase (Y-family), little finger domain"/>
    <property type="match status" value="1"/>
</dbReference>
<evidence type="ECO:0000313" key="8">
    <source>
        <dbReference type="Proteomes" id="UP000199058"/>
    </source>
</evidence>
<accession>A0A1I1ERD8</accession>
<dbReference type="GO" id="GO:0003684">
    <property type="term" value="F:damaged DNA binding"/>
    <property type="evidence" value="ECO:0007669"/>
    <property type="project" value="InterPro"/>
</dbReference>
<dbReference type="InterPro" id="IPR024728">
    <property type="entry name" value="PolY_HhH_motif"/>
</dbReference>
<evidence type="ECO:0000256" key="4">
    <source>
        <dbReference type="ARBA" id="ARBA00023204"/>
    </source>
</evidence>
<dbReference type="PANTHER" id="PTHR11076">
    <property type="entry name" value="DNA REPAIR POLYMERASE UMUC / TRANSFERASE FAMILY MEMBER"/>
    <property type="match status" value="1"/>
</dbReference>
<name>A0A1I1ERD8_9GAMM</name>
<keyword evidence="3" id="KW-0741">SOS mutagenesis</keyword>
<dbReference type="InterPro" id="IPR043128">
    <property type="entry name" value="Rev_trsase/Diguanyl_cyclase"/>
</dbReference>
<feature type="domain" description="UmuC" evidence="6">
    <location>
        <begin position="15"/>
        <end position="200"/>
    </location>
</feature>
<dbReference type="Gene3D" id="1.10.150.20">
    <property type="entry name" value="5' to 3' exonuclease, C-terminal subdomain"/>
    <property type="match status" value="1"/>
</dbReference>
<evidence type="ECO:0000313" key="7">
    <source>
        <dbReference type="EMBL" id="SFB89651.1"/>
    </source>
</evidence>
<dbReference type="Gene3D" id="3.30.1490.100">
    <property type="entry name" value="DNA polymerase, Y-family, little finger domain"/>
    <property type="match status" value="1"/>
</dbReference>
<dbReference type="GO" id="GO:0042276">
    <property type="term" value="P:error-prone translesion synthesis"/>
    <property type="evidence" value="ECO:0007669"/>
    <property type="project" value="TreeGrafter"/>
</dbReference>
<keyword evidence="2" id="KW-0227">DNA damage</keyword>
<dbReference type="GO" id="GO:0003887">
    <property type="term" value="F:DNA-directed DNA polymerase activity"/>
    <property type="evidence" value="ECO:0007669"/>
    <property type="project" value="TreeGrafter"/>
</dbReference>
<dbReference type="Pfam" id="PF13438">
    <property type="entry name" value="DUF4113"/>
    <property type="match status" value="1"/>
</dbReference>
<dbReference type="InterPro" id="IPR050116">
    <property type="entry name" value="DNA_polymerase-Y"/>
</dbReference>
<dbReference type="RefSeq" id="WP_091959445.1">
    <property type="nucleotide sequence ID" value="NZ_FOLH01000001.1"/>
</dbReference>
<comment type="similarity">
    <text evidence="1">Belongs to the DNA polymerase type-Y family.</text>
</comment>
<dbReference type="GO" id="GO:0005829">
    <property type="term" value="C:cytosol"/>
    <property type="evidence" value="ECO:0007669"/>
    <property type="project" value="TreeGrafter"/>
</dbReference>
<dbReference type="Pfam" id="PF11799">
    <property type="entry name" value="IMS_C"/>
    <property type="match status" value="1"/>
</dbReference>
<dbReference type="InterPro" id="IPR036775">
    <property type="entry name" value="DNA_pol_Y-fam_lit_finger_sf"/>
</dbReference>
<evidence type="ECO:0000256" key="5">
    <source>
        <dbReference type="ARBA" id="ARBA00023236"/>
    </source>
</evidence>
<proteinExistence type="inferred from homology"/>
<reference evidence="7 8" key="1">
    <citation type="submission" date="2016-10" db="EMBL/GenBank/DDBJ databases">
        <authorList>
            <person name="de Groot N.N."/>
        </authorList>
    </citation>
    <scope>NUCLEOTIDE SEQUENCE [LARGE SCALE GENOMIC DNA]</scope>
    <source>
        <strain evidence="7 8">DSM 18438</strain>
    </source>
</reference>
<dbReference type="InterPro" id="IPR017961">
    <property type="entry name" value="DNA_pol_Y-fam_little_finger"/>
</dbReference>